<proteinExistence type="inferred from homology"/>
<keyword evidence="12" id="KW-1185">Reference proteome</keyword>
<dbReference type="InterPro" id="IPR053211">
    <property type="entry name" value="DNA_repair-toleration"/>
</dbReference>
<evidence type="ECO:0000313" key="11">
    <source>
        <dbReference type="EMBL" id="KAG2286027.1"/>
    </source>
</evidence>
<evidence type="ECO:0000313" key="12">
    <source>
        <dbReference type="Proteomes" id="UP000886595"/>
    </source>
</evidence>
<evidence type="ECO:0000256" key="2">
    <source>
        <dbReference type="ARBA" id="ARBA00009592"/>
    </source>
</evidence>
<dbReference type="SUPFAM" id="SSF52058">
    <property type="entry name" value="L domain-like"/>
    <property type="match status" value="1"/>
</dbReference>
<dbReference type="PANTHER" id="PTHR48060">
    <property type="entry name" value="DNA DAMAGE-REPAIR/TOLERATION PROTEIN DRT100"/>
    <property type="match status" value="1"/>
</dbReference>
<evidence type="ECO:0000256" key="3">
    <source>
        <dbReference type="ARBA" id="ARBA00022614"/>
    </source>
</evidence>
<evidence type="ECO:0000256" key="1">
    <source>
        <dbReference type="ARBA" id="ARBA00004479"/>
    </source>
</evidence>
<keyword evidence="3" id="KW-0433">Leucine-rich repeat</keyword>
<dbReference type="GO" id="GO:0016020">
    <property type="term" value="C:membrane"/>
    <property type="evidence" value="ECO:0007669"/>
    <property type="project" value="UniProtKB-SubCell"/>
</dbReference>
<dbReference type="Gene3D" id="3.80.10.10">
    <property type="entry name" value="Ribonuclease Inhibitor"/>
    <property type="match status" value="1"/>
</dbReference>
<dbReference type="OrthoDB" id="1098190at2759"/>
<comment type="similarity">
    <text evidence="2">Belongs to the RLP family.</text>
</comment>
<comment type="caution">
    <text evidence="11">The sequence shown here is derived from an EMBL/GenBank/DDBJ whole genome shotgun (WGS) entry which is preliminary data.</text>
</comment>
<keyword evidence="6" id="KW-0677">Repeat</keyword>
<dbReference type="Pfam" id="PF08263">
    <property type="entry name" value="LRRNT_2"/>
    <property type="match status" value="1"/>
</dbReference>
<evidence type="ECO:0000256" key="9">
    <source>
        <dbReference type="ARBA" id="ARBA00023180"/>
    </source>
</evidence>
<dbReference type="AlphaFoldDB" id="A0A8X7RDJ3"/>
<comment type="subcellular location">
    <subcellularLocation>
        <location evidence="1">Membrane</location>
        <topology evidence="1">Single-pass type I membrane protein</topology>
    </subcellularLocation>
</comment>
<reference evidence="11 12" key="1">
    <citation type="submission" date="2020-02" db="EMBL/GenBank/DDBJ databases">
        <authorList>
            <person name="Ma Q."/>
            <person name="Huang Y."/>
            <person name="Song X."/>
            <person name="Pei D."/>
        </authorList>
    </citation>
    <scope>NUCLEOTIDE SEQUENCE [LARGE SCALE GENOMIC DNA]</scope>
    <source>
        <strain evidence="11">Sxm20200214</strain>
        <tissue evidence="11">Leaf</tissue>
    </source>
</reference>
<keyword evidence="4" id="KW-0812">Transmembrane</keyword>
<dbReference type="FunFam" id="3.80.10.10:FF:000275">
    <property type="entry name" value="Leucine-rich repeat receptor-like protein kinase"/>
    <property type="match status" value="1"/>
</dbReference>
<protein>
    <recommendedName>
        <fullName evidence="10">Leucine-rich repeat-containing N-terminal plant-type domain-containing protein</fullName>
    </recommendedName>
</protein>
<organism evidence="11 12">
    <name type="scientific">Brassica carinata</name>
    <name type="common">Ethiopian mustard</name>
    <name type="synonym">Abyssinian cabbage</name>
    <dbReference type="NCBI Taxonomy" id="52824"/>
    <lineage>
        <taxon>Eukaryota</taxon>
        <taxon>Viridiplantae</taxon>
        <taxon>Streptophyta</taxon>
        <taxon>Embryophyta</taxon>
        <taxon>Tracheophyta</taxon>
        <taxon>Spermatophyta</taxon>
        <taxon>Magnoliopsida</taxon>
        <taxon>eudicotyledons</taxon>
        <taxon>Gunneridae</taxon>
        <taxon>Pentapetalae</taxon>
        <taxon>rosids</taxon>
        <taxon>malvids</taxon>
        <taxon>Brassicales</taxon>
        <taxon>Brassicaceae</taxon>
        <taxon>Brassiceae</taxon>
        <taxon>Brassica</taxon>
    </lineage>
</organism>
<evidence type="ECO:0000256" key="5">
    <source>
        <dbReference type="ARBA" id="ARBA00022729"/>
    </source>
</evidence>
<dbReference type="PANTHER" id="PTHR48060:SF21">
    <property type="entry name" value="L DOMAIN-LIKE PROTEIN"/>
    <property type="match status" value="1"/>
</dbReference>
<keyword evidence="8" id="KW-0472">Membrane</keyword>
<evidence type="ECO:0000256" key="6">
    <source>
        <dbReference type="ARBA" id="ARBA00022737"/>
    </source>
</evidence>
<dbReference type="InterPro" id="IPR001611">
    <property type="entry name" value="Leu-rich_rpt"/>
</dbReference>
<dbReference type="Pfam" id="PF00560">
    <property type="entry name" value="LRR_1"/>
    <property type="match status" value="3"/>
</dbReference>
<evidence type="ECO:0000259" key="10">
    <source>
        <dbReference type="Pfam" id="PF08263"/>
    </source>
</evidence>
<dbReference type="InterPro" id="IPR032675">
    <property type="entry name" value="LRR_dom_sf"/>
</dbReference>
<evidence type="ECO:0000256" key="7">
    <source>
        <dbReference type="ARBA" id="ARBA00022989"/>
    </source>
</evidence>
<sequence length="158" mass="17349">MLLEAYGFSDETDRKALLDFKSQVSKDTQVVLSSWNNTFPLCNWEGVTCGLKHKRVTRLDLGGLQLSGVISPSIGNLSFLISLDLFNNSFGGTIPHEVGNLFRLHFLDLSSNAIEGMIPISIFNCSRLSRLYLDTNHLRGGVGSELARVIDEACQVGS</sequence>
<name>A0A8X7RDJ3_BRACI</name>
<dbReference type="EMBL" id="JAAMPC010000010">
    <property type="protein sequence ID" value="KAG2286027.1"/>
    <property type="molecule type" value="Genomic_DNA"/>
</dbReference>
<keyword evidence="9" id="KW-0325">Glycoprotein</keyword>
<evidence type="ECO:0000256" key="8">
    <source>
        <dbReference type="ARBA" id="ARBA00023136"/>
    </source>
</evidence>
<gene>
    <name evidence="11" type="ORF">Bca52824_045631</name>
</gene>
<keyword evidence="7" id="KW-1133">Transmembrane helix</keyword>
<keyword evidence="5" id="KW-0732">Signal</keyword>
<accession>A0A8X7RDJ3</accession>
<feature type="domain" description="Leucine-rich repeat-containing N-terminal plant-type" evidence="10">
    <location>
        <begin position="11"/>
        <end position="49"/>
    </location>
</feature>
<dbReference type="Proteomes" id="UP000886595">
    <property type="component" value="Unassembled WGS sequence"/>
</dbReference>
<dbReference type="InterPro" id="IPR013210">
    <property type="entry name" value="LRR_N_plant-typ"/>
</dbReference>
<evidence type="ECO:0000256" key="4">
    <source>
        <dbReference type="ARBA" id="ARBA00022692"/>
    </source>
</evidence>